<organism evidence="1 2">
    <name type="scientific">Gigaspora margarita</name>
    <dbReference type="NCBI Taxonomy" id="4874"/>
    <lineage>
        <taxon>Eukaryota</taxon>
        <taxon>Fungi</taxon>
        <taxon>Fungi incertae sedis</taxon>
        <taxon>Mucoromycota</taxon>
        <taxon>Glomeromycotina</taxon>
        <taxon>Glomeromycetes</taxon>
        <taxon>Diversisporales</taxon>
        <taxon>Gigasporaceae</taxon>
        <taxon>Gigaspora</taxon>
    </lineage>
</organism>
<evidence type="ECO:0000313" key="2">
    <source>
        <dbReference type="Proteomes" id="UP000789901"/>
    </source>
</evidence>
<comment type="caution">
    <text evidence="1">The sequence shown here is derived from an EMBL/GenBank/DDBJ whole genome shotgun (WGS) entry which is preliminary data.</text>
</comment>
<dbReference type="EMBL" id="CAJVQB010088738">
    <property type="protein sequence ID" value="CAG8847672.1"/>
    <property type="molecule type" value="Genomic_DNA"/>
</dbReference>
<accession>A0ABN7X7C6</accession>
<protein>
    <submittedName>
        <fullName evidence="1">22547_t:CDS:1</fullName>
    </submittedName>
</protein>
<reference evidence="1 2" key="1">
    <citation type="submission" date="2021-06" db="EMBL/GenBank/DDBJ databases">
        <authorList>
            <person name="Kallberg Y."/>
            <person name="Tangrot J."/>
            <person name="Rosling A."/>
        </authorList>
    </citation>
    <scope>NUCLEOTIDE SEQUENCE [LARGE SCALE GENOMIC DNA]</scope>
    <source>
        <strain evidence="1 2">120-4 pot B 10/14</strain>
    </source>
</reference>
<feature type="non-terminal residue" evidence="1">
    <location>
        <position position="1"/>
    </location>
</feature>
<keyword evidence="2" id="KW-1185">Reference proteome</keyword>
<proteinExistence type="predicted"/>
<dbReference type="Proteomes" id="UP000789901">
    <property type="component" value="Unassembled WGS sequence"/>
</dbReference>
<name>A0ABN7X7C6_GIGMA</name>
<gene>
    <name evidence="1" type="ORF">GMARGA_LOCUS38795</name>
</gene>
<feature type="non-terminal residue" evidence="1">
    <location>
        <position position="100"/>
    </location>
</feature>
<evidence type="ECO:0000313" key="1">
    <source>
        <dbReference type="EMBL" id="CAG8847672.1"/>
    </source>
</evidence>
<sequence length="100" mass="11604">LTRDIRVTDPLDNYDKVWKGNLACNIIKKVDSVKEYIRNITKNKENWTLPCVLDLLLQRKYVGSPSEHKLINSIEIAEMEIELINGLNLEKETKDMLSSM</sequence>